<keyword evidence="8" id="KW-0862">Zinc</keyword>
<dbReference type="InterPro" id="IPR005818">
    <property type="entry name" value="Histone_H1/H5_H15"/>
</dbReference>
<dbReference type="InParanoid" id="A0A1S3JT61"/>
<dbReference type="STRING" id="7574.A0A1S3JT61"/>
<evidence type="ECO:0000256" key="14">
    <source>
        <dbReference type="ARBA" id="ARBA00023242"/>
    </source>
</evidence>
<keyword evidence="14" id="KW-0539">Nucleus</keyword>
<evidence type="ECO:0000256" key="4">
    <source>
        <dbReference type="ARBA" id="ARBA00022553"/>
    </source>
</evidence>
<keyword evidence="6" id="KW-0677">Repeat</keyword>
<feature type="region of interest" description="Disordered" evidence="16">
    <location>
        <begin position="356"/>
        <end position="389"/>
    </location>
</feature>
<feature type="domain" description="PHD-type" evidence="17">
    <location>
        <begin position="298"/>
        <end position="348"/>
    </location>
</feature>
<dbReference type="GO" id="GO:0008270">
    <property type="term" value="F:zinc ion binding"/>
    <property type="evidence" value="ECO:0007669"/>
    <property type="project" value="UniProtKB-KW"/>
</dbReference>
<feature type="domain" description="PHD-type" evidence="17">
    <location>
        <begin position="240"/>
        <end position="301"/>
    </location>
</feature>
<keyword evidence="5" id="KW-0479">Metal-binding</keyword>
<dbReference type="Pfam" id="PF00536">
    <property type="entry name" value="SAM_1"/>
    <property type="match status" value="1"/>
</dbReference>
<dbReference type="GO" id="GO:0045892">
    <property type="term" value="P:negative regulation of DNA-templated transcription"/>
    <property type="evidence" value="ECO:0007669"/>
    <property type="project" value="TreeGrafter"/>
</dbReference>
<dbReference type="GeneID" id="106175677"/>
<feature type="domain" description="SAM" evidence="18">
    <location>
        <begin position="448"/>
        <end position="496"/>
    </location>
</feature>
<keyword evidence="10" id="KW-0156">Chromatin regulator</keyword>
<evidence type="ECO:0000259" key="20">
    <source>
        <dbReference type="PROSITE" id="PS52014"/>
    </source>
</evidence>
<dbReference type="InterPro" id="IPR013761">
    <property type="entry name" value="SAM/pointed_sf"/>
</dbReference>
<dbReference type="Proteomes" id="UP000085678">
    <property type="component" value="Unplaced"/>
</dbReference>
<feature type="compositionally biased region" description="Polar residues" evidence="16">
    <location>
        <begin position="194"/>
        <end position="206"/>
    </location>
</feature>
<dbReference type="GO" id="GO:0003677">
    <property type="term" value="F:DNA binding"/>
    <property type="evidence" value="ECO:0007669"/>
    <property type="project" value="InterPro"/>
</dbReference>
<feature type="domain" description="H15" evidence="19">
    <location>
        <begin position="84"/>
        <end position="167"/>
    </location>
</feature>
<dbReference type="CDD" id="cd15527">
    <property type="entry name" value="PHD2_KAT6A_6B"/>
    <property type="match status" value="1"/>
</dbReference>
<evidence type="ECO:0000256" key="3">
    <source>
        <dbReference type="ARBA" id="ARBA00022499"/>
    </source>
</evidence>
<protein>
    <submittedName>
        <fullName evidence="22">Histone acetyltransferase KAT6B</fullName>
    </submittedName>
</protein>
<keyword evidence="3" id="KW-1017">Isopeptide bond</keyword>
<dbReference type="Pfam" id="PF21524">
    <property type="entry name" value="SAMD1_WH"/>
    <property type="match status" value="1"/>
</dbReference>
<dbReference type="GO" id="GO:0006334">
    <property type="term" value="P:nucleosome assembly"/>
    <property type="evidence" value="ECO:0007669"/>
    <property type="project" value="InterPro"/>
</dbReference>
<dbReference type="RefSeq" id="XP_013413244.1">
    <property type="nucleotide sequence ID" value="XM_013557790.2"/>
</dbReference>
<dbReference type="FunFam" id="3.30.40.10:FF:000005">
    <property type="entry name" value="zinc finger protein isoform X1"/>
    <property type="match status" value="1"/>
</dbReference>
<evidence type="ECO:0000256" key="7">
    <source>
        <dbReference type="ARBA" id="ARBA00022771"/>
    </source>
</evidence>
<evidence type="ECO:0000256" key="6">
    <source>
        <dbReference type="ARBA" id="ARBA00022737"/>
    </source>
</evidence>
<dbReference type="GO" id="GO:0005634">
    <property type="term" value="C:nucleus"/>
    <property type="evidence" value="ECO:0007669"/>
    <property type="project" value="UniProtKB-SubCell"/>
</dbReference>
<dbReference type="FunCoup" id="A0A1S3JT61">
    <property type="interactions" value="104"/>
</dbReference>
<reference evidence="22" key="1">
    <citation type="submission" date="2025-08" db="UniProtKB">
        <authorList>
            <consortium name="RefSeq"/>
        </authorList>
    </citation>
    <scope>IDENTIFICATION</scope>
    <source>
        <tissue evidence="22">Gonads</tissue>
    </source>
</reference>
<evidence type="ECO:0000259" key="17">
    <source>
        <dbReference type="PROSITE" id="PS50016"/>
    </source>
</evidence>
<dbReference type="OrthoDB" id="10004495at2759"/>
<dbReference type="InterPro" id="IPR036388">
    <property type="entry name" value="WH-like_DNA-bd_sf"/>
</dbReference>
<dbReference type="InterPro" id="IPR050548">
    <property type="entry name" value="PcG_chromatin_remod_factors"/>
</dbReference>
<name>A0A1S3JT61_LINAN</name>
<evidence type="ECO:0000256" key="16">
    <source>
        <dbReference type="SAM" id="MobiDB-lite"/>
    </source>
</evidence>
<dbReference type="SMART" id="SM00454">
    <property type="entry name" value="SAM"/>
    <property type="match status" value="1"/>
</dbReference>
<dbReference type="PROSITE" id="PS50105">
    <property type="entry name" value="SAM_DOMAIN"/>
    <property type="match status" value="1"/>
</dbReference>
<dbReference type="GO" id="GO:0042393">
    <property type="term" value="F:histone binding"/>
    <property type="evidence" value="ECO:0007669"/>
    <property type="project" value="TreeGrafter"/>
</dbReference>
<dbReference type="SMART" id="SM00249">
    <property type="entry name" value="PHD"/>
    <property type="match status" value="2"/>
</dbReference>
<evidence type="ECO:0000259" key="19">
    <source>
        <dbReference type="PROSITE" id="PS51504"/>
    </source>
</evidence>
<evidence type="ECO:0000259" key="18">
    <source>
        <dbReference type="PROSITE" id="PS50105"/>
    </source>
</evidence>
<dbReference type="InterPro" id="IPR013083">
    <property type="entry name" value="Znf_RING/FYVE/PHD"/>
</dbReference>
<feature type="region of interest" description="Disordered" evidence="16">
    <location>
        <begin position="168"/>
        <end position="227"/>
    </location>
</feature>
<proteinExistence type="predicted"/>
<comment type="subcellular location">
    <subcellularLocation>
        <location evidence="1">Nucleus</location>
    </subcellularLocation>
</comment>
<dbReference type="GO" id="GO:0003682">
    <property type="term" value="F:chromatin binding"/>
    <property type="evidence" value="ECO:0007669"/>
    <property type="project" value="TreeGrafter"/>
</dbReference>
<keyword evidence="4" id="KW-0597">Phosphoprotein</keyword>
<dbReference type="InterPro" id="IPR019787">
    <property type="entry name" value="Znf_PHD-finger"/>
</dbReference>
<dbReference type="SUPFAM" id="SSF57903">
    <property type="entry name" value="FYVE/PHD zinc finger"/>
    <property type="match status" value="2"/>
</dbReference>
<dbReference type="Gene3D" id="1.10.10.10">
    <property type="entry name" value="Winged helix-like DNA-binding domain superfamily/Winged helix DNA-binding domain"/>
    <property type="match status" value="1"/>
</dbReference>
<dbReference type="PROSITE" id="PS51504">
    <property type="entry name" value="H15"/>
    <property type="match status" value="1"/>
</dbReference>
<dbReference type="Gene3D" id="1.10.150.50">
    <property type="entry name" value="Transcription Factor, Ets-1"/>
    <property type="match status" value="1"/>
</dbReference>
<evidence type="ECO:0000256" key="9">
    <source>
        <dbReference type="ARBA" id="ARBA00022843"/>
    </source>
</evidence>
<dbReference type="Gene3D" id="3.30.40.10">
    <property type="entry name" value="Zinc/RING finger domain, C3HC4 (zinc finger)"/>
    <property type="match status" value="1"/>
</dbReference>
<keyword evidence="7 15" id="KW-0863">Zinc-finger</keyword>
<keyword evidence="13" id="KW-0804">Transcription</keyword>
<keyword evidence="9" id="KW-0832">Ubl conjugation</keyword>
<feature type="compositionally biased region" description="Basic residues" evidence="16">
    <location>
        <begin position="208"/>
        <end position="221"/>
    </location>
</feature>
<dbReference type="InterPro" id="IPR048589">
    <property type="entry name" value="SAMD1-like_WH"/>
</dbReference>
<dbReference type="GO" id="GO:0000786">
    <property type="term" value="C:nucleosome"/>
    <property type="evidence" value="ECO:0007669"/>
    <property type="project" value="InterPro"/>
</dbReference>
<dbReference type="InterPro" id="IPR011011">
    <property type="entry name" value="Znf_FYVE_PHD"/>
</dbReference>
<evidence type="ECO:0000256" key="1">
    <source>
        <dbReference type="ARBA" id="ARBA00004123"/>
    </source>
</evidence>
<evidence type="ECO:0000256" key="8">
    <source>
        <dbReference type="ARBA" id="ARBA00022833"/>
    </source>
</evidence>
<feature type="domain" description="SAMD1-like winged helix (WH)" evidence="20">
    <location>
        <begin position="1"/>
        <end position="74"/>
    </location>
</feature>
<accession>A0A1S3JT61</accession>
<dbReference type="SUPFAM" id="SSF47769">
    <property type="entry name" value="SAM/Pointed domain"/>
    <property type="match status" value="1"/>
</dbReference>
<evidence type="ECO:0000256" key="10">
    <source>
        <dbReference type="ARBA" id="ARBA00022853"/>
    </source>
</evidence>
<evidence type="ECO:0000256" key="13">
    <source>
        <dbReference type="ARBA" id="ARBA00023163"/>
    </source>
</evidence>
<dbReference type="KEGG" id="lak:106175677"/>
<evidence type="ECO:0000256" key="2">
    <source>
        <dbReference type="ARBA" id="ARBA00022491"/>
    </source>
</evidence>
<dbReference type="PANTHER" id="PTHR12247:SF139">
    <property type="entry name" value="ATHERIN-RELATED"/>
    <property type="match status" value="1"/>
</dbReference>
<evidence type="ECO:0000313" key="22">
    <source>
        <dbReference type="RefSeq" id="XP_013413244.1"/>
    </source>
</evidence>
<dbReference type="PROSITE" id="PS52014">
    <property type="entry name" value="SAMD1_WH"/>
    <property type="match status" value="1"/>
</dbReference>
<dbReference type="InterPro" id="IPR001660">
    <property type="entry name" value="SAM"/>
</dbReference>
<evidence type="ECO:0000256" key="11">
    <source>
        <dbReference type="ARBA" id="ARBA00023015"/>
    </source>
</evidence>
<evidence type="ECO:0000313" key="21">
    <source>
        <dbReference type="Proteomes" id="UP000085678"/>
    </source>
</evidence>
<evidence type="ECO:0000256" key="5">
    <source>
        <dbReference type="ARBA" id="ARBA00022723"/>
    </source>
</evidence>
<sequence>MAEVKNKDLILETIDQLRKRKARPDIERICHMLGRKHGLSSEEIEADLEKLVDAEVVIKVDYKGNYSYRNAAKWRKSHLGGHVLNSNEASLKIQKAVSALTQQDGEGRKGADIHEIEQWIQKQYLGTDSHLMKSQLQIALNREVDTGYLEKLPNGRYVRSGSTKKAKVLSTASPTNAASPATAPPLVSPGSSGGNPKSTPGKSVTPSKRGRPAKRMRFKKSHGPDFETFEPKIKHERKSEERCDFCLLPPEYNRQGEAEDLLVCKDCSAKAHPSCMDYSPELARRARNSPIGWQCIDCKTCIVCDDSGDPDSMLFCDACDKGYHMKCHDPPLSQKPKGKWACTTCLEDGVGKDVLGAASSSESERNEQTEGNGPSCLPTPSDSPVSVEPRHNQLNQAEQVVAMEVPESFGADSVQAPAQLPLTVAQTPSPLKAVTADTDAAGQDASRWTIEDVAKYFKKAGFAEQAECFMEQEIDGASLLLMKRSDVLTGLSIKLGPALKIYNLITQLQTNV</sequence>
<keyword evidence="11" id="KW-0805">Transcription regulation</keyword>
<dbReference type="CDD" id="cd09583">
    <property type="entry name" value="SAM_Atherin-like"/>
    <property type="match status" value="1"/>
</dbReference>
<keyword evidence="2" id="KW-0678">Repressor</keyword>
<dbReference type="AlphaFoldDB" id="A0A1S3JT61"/>
<feature type="compositionally biased region" description="Low complexity" evidence="16">
    <location>
        <begin position="170"/>
        <end position="181"/>
    </location>
</feature>
<evidence type="ECO:0000256" key="12">
    <source>
        <dbReference type="ARBA" id="ARBA00023159"/>
    </source>
</evidence>
<dbReference type="PROSITE" id="PS50016">
    <property type="entry name" value="ZF_PHD_2"/>
    <property type="match status" value="2"/>
</dbReference>
<dbReference type="OMA" id="CTICCET"/>
<keyword evidence="21" id="KW-1185">Reference proteome</keyword>
<evidence type="ECO:0000256" key="15">
    <source>
        <dbReference type="PROSITE-ProRule" id="PRU00146"/>
    </source>
</evidence>
<gene>
    <name evidence="22" type="primary">LOC106175677</name>
</gene>
<keyword evidence="12" id="KW-0010">Activator</keyword>
<organism evidence="21 22">
    <name type="scientific">Lingula anatina</name>
    <name type="common">Brachiopod</name>
    <name type="synonym">Lingula unguis</name>
    <dbReference type="NCBI Taxonomy" id="7574"/>
    <lineage>
        <taxon>Eukaryota</taxon>
        <taxon>Metazoa</taxon>
        <taxon>Spiralia</taxon>
        <taxon>Lophotrochozoa</taxon>
        <taxon>Brachiopoda</taxon>
        <taxon>Linguliformea</taxon>
        <taxon>Lingulata</taxon>
        <taxon>Lingulida</taxon>
        <taxon>Linguloidea</taxon>
        <taxon>Lingulidae</taxon>
        <taxon>Lingula</taxon>
    </lineage>
</organism>
<dbReference type="Pfam" id="PF00628">
    <property type="entry name" value="PHD"/>
    <property type="match status" value="1"/>
</dbReference>
<dbReference type="PANTHER" id="PTHR12247">
    <property type="entry name" value="POLYCOMB GROUP PROTEIN"/>
    <property type="match status" value="1"/>
</dbReference>
<dbReference type="InterPro" id="IPR001965">
    <property type="entry name" value="Znf_PHD"/>
</dbReference>
<dbReference type="SMR" id="A0A1S3JT61"/>